<evidence type="ECO:0000313" key="6">
    <source>
        <dbReference type="Proteomes" id="UP001229836"/>
    </source>
</evidence>
<proteinExistence type="predicted"/>
<feature type="domain" description="GGDEF" evidence="4">
    <location>
        <begin position="150"/>
        <end position="280"/>
    </location>
</feature>
<dbReference type="InterPro" id="IPR000160">
    <property type="entry name" value="GGDEF_dom"/>
</dbReference>
<feature type="transmembrane region" description="Helical" evidence="3">
    <location>
        <begin position="57"/>
        <end position="74"/>
    </location>
</feature>
<dbReference type="SMART" id="SM00267">
    <property type="entry name" value="GGDEF"/>
    <property type="match status" value="1"/>
</dbReference>
<sequence>MEKTLERLFARNTKLRRLLILLILVVLGIIDLATGYEYSFSVFYLLPISIAAWYDQYKTTVITILLSAITWLIADSNAGHPYSNSIIPFWNALVRLGFFSIVAFLLINVRKNWQEMKNLAMKDQLTSLDNSRAFDIEYRILRKLNFRKQTCFAVGIIDLDGFKAVNDTYGHHRGDEVLLQFSQVLKKACRSSDIIARLGGDEFAIILLDIDETQAHHCDQRIRALFQESGLKQKYGVDFSMGLAILAELPENLEDATKIADQLMYQSKSLGKSQTTIQTFMNTEPAF</sequence>
<evidence type="ECO:0000256" key="3">
    <source>
        <dbReference type="SAM" id="Phobius"/>
    </source>
</evidence>
<dbReference type="CDD" id="cd01949">
    <property type="entry name" value="GGDEF"/>
    <property type="match status" value="1"/>
</dbReference>
<organism evidence="5 6">
    <name type="scientific">Acinetobacter corruptisaponis</name>
    <dbReference type="NCBI Taxonomy" id="3045147"/>
    <lineage>
        <taxon>Bacteria</taxon>
        <taxon>Pseudomonadati</taxon>
        <taxon>Pseudomonadota</taxon>
        <taxon>Gammaproteobacteria</taxon>
        <taxon>Moraxellales</taxon>
        <taxon>Moraxellaceae</taxon>
        <taxon>Acinetobacter</taxon>
    </lineage>
</organism>
<dbReference type="RefSeq" id="WP_283268167.1">
    <property type="nucleotide sequence ID" value="NZ_CP125669.1"/>
</dbReference>
<dbReference type="PROSITE" id="PS50887">
    <property type="entry name" value="GGDEF"/>
    <property type="match status" value="1"/>
</dbReference>
<dbReference type="GO" id="GO:0052621">
    <property type="term" value="F:diguanylate cyclase activity"/>
    <property type="evidence" value="ECO:0007669"/>
    <property type="project" value="UniProtKB-EC"/>
</dbReference>
<dbReference type="InterPro" id="IPR050469">
    <property type="entry name" value="Diguanylate_Cyclase"/>
</dbReference>
<gene>
    <name evidence="5" type="ORF">QLH32_03785</name>
</gene>
<feature type="transmembrane region" description="Helical" evidence="3">
    <location>
        <begin position="86"/>
        <end position="107"/>
    </location>
</feature>
<evidence type="ECO:0000256" key="2">
    <source>
        <dbReference type="ARBA" id="ARBA00034247"/>
    </source>
</evidence>
<dbReference type="EC" id="2.7.7.65" evidence="1"/>
<keyword evidence="3" id="KW-0812">Transmembrane</keyword>
<keyword evidence="3" id="KW-0472">Membrane</keyword>
<dbReference type="PANTHER" id="PTHR45138">
    <property type="entry name" value="REGULATORY COMPONENTS OF SENSORY TRANSDUCTION SYSTEM"/>
    <property type="match status" value="1"/>
</dbReference>
<accession>A0ABY8S8C4</accession>
<dbReference type="NCBIfam" id="TIGR00254">
    <property type="entry name" value="GGDEF"/>
    <property type="match status" value="1"/>
</dbReference>
<name>A0ABY8S8C4_9GAMM</name>
<dbReference type="InterPro" id="IPR043128">
    <property type="entry name" value="Rev_trsase/Diguanyl_cyclase"/>
</dbReference>
<evidence type="ECO:0000313" key="5">
    <source>
        <dbReference type="EMBL" id="WHP06599.1"/>
    </source>
</evidence>
<evidence type="ECO:0000259" key="4">
    <source>
        <dbReference type="PROSITE" id="PS50887"/>
    </source>
</evidence>
<dbReference type="Proteomes" id="UP001229836">
    <property type="component" value="Chromosome"/>
</dbReference>
<dbReference type="Pfam" id="PF00990">
    <property type="entry name" value="GGDEF"/>
    <property type="match status" value="1"/>
</dbReference>
<protein>
    <recommendedName>
        <fullName evidence="1">diguanylate cyclase</fullName>
        <ecNumber evidence="1">2.7.7.65</ecNumber>
    </recommendedName>
</protein>
<dbReference type="SUPFAM" id="SSF55073">
    <property type="entry name" value="Nucleotide cyclase"/>
    <property type="match status" value="1"/>
</dbReference>
<keyword evidence="3" id="KW-1133">Transmembrane helix</keyword>
<dbReference type="PANTHER" id="PTHR45138:SF9">
    <property type="entry name" value="DIGUANYLATE CYCLASE DGCM-RELATED"/>
    <property type="match status" value="1"/>
</dbReference>
<feature type="transmembrane region" description="Helical" evidence="3">
    <location>
        <begin position="20"/>
        <end position="45"/>
    </location>
</feature>
<keyword evidence="5" id="KW-0808">Transferase</keyword>
<dbReference type="Gene3D" id="3.30.70.270">
    <property type="match status" value="1"/>
</dbReference>
<dbReference type="InterPro" id="IPR029787">
    <property type="entry name" value="Nucleotide_cyclase"/>
</dbReference>
<keyword evidence="5" id="KW-0548">Nucleotidyltransferase</keyword>
<evidence type="ECO:0000256" key="1">
    <source>
        <dbReference type="ARBA" id="ARBA00012528"/>
    </source>
</evidence>
<keyword evidence="6" id="KW-1185">Reference proteome</keyword>
<comment type="catalytic activity">
    <reaction evidence="2">
        <text>2 GTP = 3',3'-c-di-GMP + 2 diphosphate</text>
        <dbReference type="Rhea" id="RHEA:24898"/>
        <dbReference type="ChEBI" id="CHEBI:33019"/>
        <dbReference type="ChEBI" id="CHEBI:37565"/>
        <dbReference type="ChEBI" id="CHEBI:58805"/>
        <dbReference type="EC" id="2.7.7.65"/>
    </reaction>
</comment>
<dbReference type="EMBL" id="CP125669">
    <property type="protein sequence ID" value="WHP06599.1"/>
    <property type="molecule type" value="Genomic_DNA"/>
</dbReference>
<reference evidence="5 6" key="1">
    <citation type="submission" date="2023-05" db="EMBL/GenBank/DDBJ databases">
        <title>The complete genome of Acinetobacter sp. nov KCTC 92772.</title>
        <authorList>
            <person name="Zhou G."/>
        </authorList>
    </citation>
    <scope>NUCLEOTIDE SEQUENCE [LARGE SCALE GENOMIC DNA]</scope>
    <source>
        <strain evidence="5 6">KCTC 92772</strain>
    </source>
</reference>